<dbReference type="AlphaFoldDB" id="A0AAN8CYA8"/>
<proteinExistence type="predicted"/>
<dbReference type="EMBL" id="JAURVH010001528">
    <property type="protein sequence ID" value="KAK5911744.1"/>
    <property type="molecule type" value="Genomic_DNA"/>
</dbReference>
<dbReference type="Proteomes" id="UP001331515">
    <property type="component" value="Unassembled WGS sequence"/>
</dbReference>
<feature type="compositionally biased region" description="Polar residues" evidence="1">
    <location>
        <begin position="129"/>
        <end position="142"/>
    </location>
</feature>
<evidence type="ECO:0000313" key="2">
    <source>
        <dbReference type="EMBL" id="KAK5911744.1"/>
    </source>
</evidence>
<name>A0AAN8CYA8_CHAGU</name>
<protein>
    <submittedName>
        <fullName evidence="2">Uncharacterized protein</fullName>
    </submittedName>
</protein>
<evidence type="ECO:0000256" key="1">
    <source>
        <dbReference type="SAM" id="MobiDB-lite"/>
    </source>
</evidence>
<comment type="caution">
    <text evidence="2">The sequence shown here is derived from an EMBL/GenBank/DDBJ whole genome shotgun (WGS) entry which is preliminary data.</text>
</comment>
<feature type="region of interest" description="Disordered" evidence="1">
    <location>
        <begin position="1"/>
        <end position="61"/>
    </location>
</feature>
<feature type="compositionally biased region" description="Basic and acidic residues" evidence="1">
    <location>
        <begin position="12"/>
        <end position="27"/>
    </location>
</feature>
<evidence type="ECO:0000313" key="3">
    <source>
        <dbReference type="Proteomes" id="UP001331515"/>
    </source>
</evidence>
<sequence length="170" mass="18553">MSKRRCRSGTSRKTDQTRSTGTREETRSTGIRSTGTREETRSTGIRTRRSRTRSRTPDETRSLRALVQHALSAVAAEVLLLLEERVLLEEPVLQELKQRVTERITAAVEIIFSGFRSSRGPEGPPGTAPGQTLSVSGDQLSVSVEPGTSCRPEPGPEPDPHPGPRGGRRG</sequence>
<feature type="compositionally biased region" description="Pro residues" evidence="1">
    <location>
        <begin position="153"/>
        <end position="163"/>
    </location>
</feature>
<reference evidence="2 3" key="1">
    <citation type="journal article" date="2023" name="Mol. Biol. Evol.">
        <title>Genomics of Secondarily Temperate Adaptation in the Only Non-Antarctic Icefish.</title>
        <authorList>
            <person name="Rivera-Colon A.G."/>
            <person name="Rayamajhi N."/>
            <person name="Minhas B.F."/>
            <person name="Madrigal G."/>
            <person name="Bilyk K.T."/>
            <person name="Yoon V."/>
            <person name="Hune M."/>
            <person name="Gregory S."/>
            <person name="Cheng C.H.C."/>
            <person name="Catchen J.M."/>
        </authorList>
    </citation>
    <scope>NUCLEOTIDE SEQUENCE [LARGE SCALE GENOMIC DNA]</scope>
    <source>
        <tissue evidence="2">White muscle</tissue>
    </source>
</reference>
<feature type="region of interest" description="Disordered" evidence="1">
    <location>
        <begin position="115"/>
        <end position="170"/>
    </location>
</feature>
<accession>A0AAN8CYA8</accession>
<gene>
    <name evidence="2" type="ORF">CgunFtcFv8_005891</name>
</gene>
<keyword evidence="3" id="KW-1185">Reference proteome</keyword>
<organism evidence="2 3">
    <name type="scientific">Champsocephalus gunnari</name>
    <name type="common">Mackerel icefish</name>
    <dbReference type="NCBI Taxonomy" id="52237"/>
    <lineage>
        <taxon>Eukaryota</taxon>
        <taxon>Metazoa</taxon>
        <taxon>Chordata</taxon>
        <taxon>Craniata</taxon>
        <taxon>Vertebrata</taxon>
        <taxon>Euteleostomi</taxon>
        <taxon>Actinopterygii</taxon>
        <taxon>Neopterygii</taxon>
        <taxon>Teleostei</taxon>
        <taxon>Neoteleostei</taxon>
        <taxon>Acanthomorphata</taxon>
        <taxon>Eupercaria</taxon>
        <taxon>Perciformes</taxon>
        <taxon>Notothenioidei</taxon>
        <taxon>Channichthyidae</taxon>
        <taxon>Champsocephalus</taxon>
    </lineage>
</organism>